<dbReference type="PANTHER" id="PTHR43266:SF2">
    <property type="entry name" value="MAJOR FACILITATOR SUPERFAMILY (MFS) PROFILE DOMAIN-CONTAINING PROTEIN"/>
    <property type="match status" value="1"/>
</dbReference>
<feature type="transmembrane region" description="Helical" evidence="8">
    <location>
        <begin position="361"/>
        <end position="384"/>
    </location>
</feature>
<dbReference type="PANTHER" id="PTHR43266">
    <property type="entry name" value="MACROLIDE-EFFLUX PROTEIN"/>
    <property type="match status" value="1"/>
</dbReference>
<comment type="caution">
    <text evidence="9">The sequence shown here is derived from an EMBL/GenBank/DDBJ whole genome shotgun (WGS) entry which is preliminary data.</text>
</comment>
<evidence type="ECO:0000256" key="4">
    <source>
        <dbReference type="ARBA" id="ARBA00022692"/>
    </source>
</evidence>
<dbReference type="Pfam" id="PF07690">
    <property type="entry name" value="MFS_1"/>
    <property type="match status" value="1"/>
</dbReference>
<proteinExistence type="predicted"/>
<feature type="compositionally biased region" description="Polar residues" evidence="7">
    <location>
        <begin position="435"/>
        <end position="446"/>
    </location>
</feature>
<dbReference type="Proteomes" id="UP001580430">
    <property type="component" value="Unassembled WGS sequence"/>
</dbReference>
<feature type="transmembrane region" description="Helical" evidence="8">
    <location>
        <begin position="59"/>
        <end position="81"/>
    </location>
</feature>
<keyword evidence="2" id="KW-0813">Transport</keyword>
<feature type="transmembrane region" description="Helical" evidence="8">
    <location>
        <begin position="301"/>
        <end position="318"/>
    </location>
</feature>
<evidence type="ECO:0000256" key="6">
    <source>
        <dbReference type="ARBA" id="ARBA00023136"/>
    </source>
</evidence>
<accession>A0ABV5C0A6</accession>
<evidence type="ECO:0000256" key="7">
    <source>
        <dbReference type="SAM" id="MobiDB-lite"/>
    </source>
</evidence>
<evidence type="ECO:0000313" key="10">
    <source>
        <dbReference type="Proteomes" id="UP001580430"/>
    </source>
</evidence>
<evidence type="ECO:0000313" key="9">
    <source>
        <dbReference type="EMBL" id="MFB5760030.1"/>
    </source>
</evidence>
<keyword evidence="10" id="KW-1185">Reference proteome</keyword>
<keyword evidence="3" id="KW-1003">Cell membrane</keyword>
<evidence type="ECO:0000256" key="3">
    <source>
        <dbReference type="ARBA" id="ARBA00022475"/>
    </source>
</evidence>
<gene>
    <name evidence="9" type="ORF">ACE5LO_06450</name>
</gene>
<feature type="transmembrane region" description="Helical" evidence="8">
    <location>
        <begin position="270"/>
        <end position="289"/>
    </location>
</feature>
<feature type="transmembrane region" description="Helical" evidence="8">
    <location>
        <begin position="225"/>
        <end position="250"/>
    </location>
</feature>
<dbReference type="InterPro" id="IPR011701">
    <property type="entry name" value="MFS"/>
</dbReference>
<sequence length="446" mass="46787">MKTEVKVQQKSRIRKEGVWSSRPFRLMFAAHAAASFGDWFDAIAIQVLVAYRWGADPMLLALIPVMMALPGLVLGSFAGALADRVRQARLMMVCDLAAALLTGLILFVPGIAWLLPLLAVRAAAGIFQLPAQQGLTRRVVAEEELLQASAWNGLVNQSAKVAGPLLGAATLTLVSPQACIVINALMRLSSCALLWPLRRIGGAGDAVHVGQGVVKKHFLAEWREGWAFLLSSRLLLATLLFVFIAMTAILMIDYQFAVLLRFLSPGDESLTGWLIAAIGAGGAGSMLVMKRLAHMSPGWGLGGGALLIGCGIAALGLMQPGVGLAVLLTVGVMIGIGNGMSMITQTYILQAGTPTAMVGRVFGIQNTVMGVIMVIAPLIGGLWIREAGVGTAFFWIGLTVALLGLGAFLLGSRCIISPSWDSISSPKEGHPCSGTHGSASGASKDL</sequence>
<evidence type="ECO:0000256" key="1">
    <source>
        <dbReference type="ARBA" id="ARBA00004651"/>
    </source>
</evidence>
<dbReference type="EMBL" id="JBHIRY010000004">
    <property type="protein sequence ID" value="MFB5760030.1"/>
    <property type="molecule type" value="Genomic_DNA"/>
</dbReference>
<protein>
    <submittedName>
        <fullName evidence="9">MFS transporter</fullName>
    </submittedName>
</protein>
<evidence type="ECO:0000256" key="2">
    <source>
        <dbReference type="ARBA" id="ARBA00022448"/>
    </source>
</evidence>
<feature type="transmembrane region" description="Helical" evidence="8">
    <location>
        <begin position="324"/>
        <end position="349"/>
    </location>
</feature>
<organism evidence="9 10">
    <name type="scientific">Paenibacillus medicaginis</name>
    <dbReference type="NCBI Taxonomy" id="1470560"/>
    <lineage>
        <taxon>Bacteria</taxon>
        <taxon>Bacillati</taxon>
        <taxon>Bacillota</taxon>
        <taxon>Bacilli</taxon>
        <taxon>Bacillales</taxon>
        <taxon>Paenibacillaceae</taxon>
        <taxon>Paenibacillus</taxon>
    </lineage>
</organism>
<dbReference type="InterPro" id="IPR036259">
    <property type="entry name" value="MFS_trans_sf"/>
</dbReference>
<keyword evidence="6 8" id="KW-0472">Membrane</keyword>
<dbReference type="SUPFAM" id="SSF103473">
    <property type="entry name" value="MFS general substrate transporter"/>
    <property type="match status" value="1"/>
</dbReference>
<dbReference type="RefSeq" id="WP_375519196.1">
    <property type="nucleotide sequence ID" value="NZ_JBHIRY010000004.1"/>
</dbReference>
<reference evidence="9 10" key="1">
    <citation type="submission" date="2024-09" db="EMBL/GenBank/DDBJ databases">
        <title>Paenibacillus zeirhizospherea sp. nov., isolated from surface of the maize (Zea mays) roots in a horticulture field, Hungary.</title>
        <authorList>
            <person name="Marton D."/>
            <person name="Farkas M."/>
            <person name="Bedics A."/>
            <person name="Toth E."/>
            <person name="Tancsics A."/>
            <person name="Boka K."/>
            <person name="Marati G."/>
            <person name="Kriszt B."/>
            <person name="Cserhati M."/>
        </authorList>
    </citation>
    <scope>NUCLEOTIDE SEQUENCE [LARGE SCALE GENOMIC DNA]</scope>
    <source>
        <strain evidence="9 10">JCM 18446</strain>
    </source>
</reference>
<keyword evidence="4 8" id="KW-0812">Transmembrane</keyword>
<feature type="region of interest" description="Disordered" evidence="7">
    <location>
        <begin position="427"/>
        <end position="446"/>
    </location>
</feature>
<evidence type="ECO:0000256" key="5">
    <source>
        <dbReference type="ARBA" id="ARBA00022989"/>
    </source>
</evidence>
<evidence type="ECO:0000256" key="8">
    <source>
        <dbReference type="SAM" id="Phobius"/>
    </source>
</evidence>
<comment type="subcellular location">
    <subcellularLocation>
        <location evidence="1">Cell membrane</location>
        <topology evidence="1">Multi-pass membrane protein</topology>
    </subcellularLocation>
</comment>
<dbReference type="Gene3D" id="1.20.1250.20">
    <property type="entry name" value="MFS general substrate transporter like domains"/>
    <property type="match status" value="1"/>
</dbReference>
<feature type="transmembrane region" description="Helical" evidence="8">
    <location>
        <begin position="390"/>
        <end position="410"/>
    </location>
</feature>
<keyword evidence="5 8" id="KW-1133">Transmembrane helix</keyword>
<name>A0ABV5C0A6_9BACL</name>
<feature type="transmembrane region" description="Helical" evidence="8">
    <location>
        <begin position="93"/>
        <end position="115"/>
    </location>
</feature>
<dbReference type="CDD" id="cd06173">
    <property type="entry name" value="MFS_MefA_like"/>
    <property type="match status" value="1"/>
</dbReference>